<dbReference type="Pfam" id="PF13193">
    <property type="entry name" value="AMP-binding_C"/>
    <property type="match status" value="2"/>
</dbReference>
<reference evidence="7 8" key="1">
    <citation type="submission" date="2018-12" db="EMBL/GenBank/DDBJ databases">
        <title>Draft genome sequence of Embleya hyalina NBRC 13850T.</title>
        <authorList>
            <person name="Komaki H."/>
            <person name="Hosoyama A."/>
            <person name="Kimura A."/>
            <person name="Ichikawa N."/>
            <person name="Tamura T."/>
        </authorList>
    </citation>
    <scope>NUCLEOTIDE SEQUENCE [LARGE SCALE GENOMIC DNA]</scope>
    <source>
        <strain evidence="7 8">NBRC 13850</strain>
    </source>
</reference>
<dbReference type="InterPro" id="IPR009081">
    <property type="entry name" value="PP-bd_ACP"/>
</dbReference>
<dbReference type="Gene3D" id="3.40.50.12780">
    <property type="entry name" value="N-terminal domain of ligase-like"/>
    <property type="match status" value="1"/>
</dbReference>
<dbReference type="GO" id="GO:0043041">
    <property type="term" value="P:amino acid activation for nonribosomal peptide biosynthetic process"/>
    <property type="evidence" value="ECO:0007669"/>
    <property type="project" value="TreeGrafter"/>
</dbReference>
<dbReference type="SMART" id="SM00824">
    <property type="entry name" value="PKS_TE"/>
    <property type="match status" value="1"/>
</dbReference>
<dbReference type="Pfam" id="PF00501">
    <property type="entry name" value="AMP-binding"/>
    <property type="match status" value="2"/>
</dbReference>
<feature type="domain" description="Carrier" evidence="6">
    <location>
        <begin position="2090"/>
        <end position="2165"/>
    </location>
</feature>
<comment type="similarity">
    <text evidence="2">Belongs to the ATP-dependent AMP-binding enzyme family.</text>
</comment>
<dbReference type="InterPro" id="IPR020806">
    <property type="entry name" value="PKS_PP-bd"/>
</dbReference>
<dbReference type="NCBIfam" id="TIGR01733">
    <property type="entry name" value="AA-adenyl-dom"/>
    <property type="match status" value="2"/>
</dbReference>
<name>A0A401Z0B4_9ACTN</name>
<dbReference type="FunFam" id="3.40.50.980:FF:000001">
    <property type="entry name" value="Non-ribosomal peptide synthetase"/>
    <property type="match status" value="1"/>
</dbReference>
<dbReference type="InterPro" id="IPR001242">
    <property type="entry name" value="Condensation_dom"/>
</dbReference>
<feature type="domain" description="Carrier" evidence="6">
    <location>
        <begin position="1025"/>
        <end position="1100"/>
    </location>
</feature>
<proteinExistence type="inferred from homology"/>
<dbReference type="Proteomes" id="UP000286931">
    <property type="component" value="Unassembled WGS sequence"/>
</dbReference>
<dbReference type="SUPFAM" id="SSF47336">
    <property type="entry name" value="ACP-like"/>
    <property type="match status" value="2"/>
</dbReference>
<dbReference type="InterPro" id="IPR000873">
    <property type="entry name" value="AMP-dep_synth/lig_dom"/>
</dbReference>
<dbReference type="InterPro" id="IPR029058">
    <property type="entry name" value="AB_hydrolase_fold"/>
</dbReference>
<gene>
    <name evidence="7" type="ORF">EHYA_08030</name>
</gene>
<dbReference type="InterPro" id="IPR001031">
    <property type="entry name" value="Thioesterase"/>
</dbReference>
<dbReference type="OrthoDB" id="2472181at2"/>
<dbReference type="GO" id="GO:0031177">
    <property type="term" value="F:phosphopantetheine binding"/>
    <property type="evidence" value="ECO:0007669"/>
    <property type="project" value="InterPro"/>
</dbReference>
<evidence type="ECO:0000313" key="8">
    <source>
        <dbReference type="Proteomes" id="UP000286931"/>
    </source>
</evidence>
<dbReference type="InterPro" id="IPR010071">
    <property type="entry name" value="AA_adenyl_dom"/>
</dbReference>
<dbReference type="CDD" id="cd05930">
    <property type="entry name" value="A_NRPS"/>
    <property type="match status" value="1"/>
</dbReference>
<dbReference type="Pfam" id="PF00975">
    <property type="entry name" value="Thioesterase"/>
    <property type="match status" value="1"/>
</dbReference>
<accession>A0A401Z0B4</accession>
<evidence type="ECO:0000256" key="3">
    <source>
        <dbReference type="ARBA" id="ARBA00022450"/>
    </source>
</evidence>
<dbReference type="FunFam" id="1.10.1200.10:FF:000005">
    <property type="entry name" value="Nonribosomal peptide synthetase 1"/>
    <property type="match status" value="1"/>
</dbReference>
<dbReference type="InterPro" id="IPR025110">
    <property type="entry name" value="AMP-bd_C"/>
</dbReference>
<dbReference type="SMART" id="SM00823">
    <property type="entry name" value="PKS_PP"/>
    <property type="match status" value="2"/>
</dbReference>
<dbReference type="Gene3D" id="3.40.50.1820">
    <property type="entry name" value="alpha/beta hydrolase"/>
    <property type="match status" value="1"/>
</dbReference>
<dbReference type="PROSITE" id="PS00012">
    <property type="entry name" value="PHOSPHOPANTETHEINE"/>
    <property type="match status" value="2"/>
</dbReference>
<feature type="region of interest" description="Disordered" evidence="5">
    <location>
        <begin position="20"/>
        <end position="41"/>
    </location>
</feature>
<dbReference type="InterPro" id="IPR042099">
    <property type="entry name" value="ANL_N_sf"/>
</dbReference>
<dbReference type="InterPro" id="IPR020845">
    <property type="entry name" value="AMP-binding_CS"/>
</dbReference>
<evidence type="ECO:0000259" key="6">
    <source>
        <dbReference type="PROSITE" id="PS50075"/>
    </source>
</evidence>
<keyword evidence="8" id="KW-1185">Reference proteome</keyword>
<dbReference type="InterPro" id="IPR036736">
    <property type="entry name" value="ACP-like_sf"/>
</dbReference>
<dbReference type="PANTHER" id="PTHR45527:SF1">
    <property type="entry name" value="FATTY ACID SYNTHASE"/>
    <property type="match status" value="1"/>
</dbReference>
<dbReference type="GO" id="GO:0008610">
    <property type="term" value="P:lipid biosynthetic process"/>
    <property type="evidence" value="ECO:0007669"/>
    <property type="project" value="UniProtKB-ARBA"/>
</dbReference>
<dbReference type="GO" id="GO:0072330">
    <property type="term" value="P:monocarboxylic acid biosynthetic process"/>
    <property type="evidence" value="ECO:0007669"/>
    <property type="project" value="UniProtKB-ARBA"/>
</dbReference>
<dbReference type="PROSITE" id="PS50075">
    <property type="entry name" value="CARRIER"/>
    <property type="match status" value="2"/>
</dbReference>
<dbReference type="GO" id="GO:0009239">
    <property type="term" value="P:enterobactin biosynthetic process"/>
    <property type="evidence" value="ECO:0007669"/>
    <property type="project" value="TreeGrafter"/>
</dbReference>
<evidence type="ECO:0000256" key="1">
    <source>
        <dbReference type="ARBA" id="ARBA00001957"/>
    </source>
</evidence>
<evidence type="ECO:0000313" key="7">
    <source>
        <dbReference type="EMBL" id="GCE00305.1"/>
    </source>
</evidence>
<evidence type="ECO:0000256" key="2">
    <source>
        <dbReference type="ARBA" id="ARBA00006432"/>
    </source>
</evidence>
<organism evidence="7 8">
    <name type="scientific">Embleya hyalina</name>
    <dbReference type="NCBI Taxonomy" id="516124"/>
    <lineage>
        <taxon>Bacteria</taxon>
        <taxon>Bacillati</taxon>
        <taxon>Actinomycetota</taxon>
        <taxon>Actinomycetes</taxon>
        <taxon>Kitasatosporales</taxon>
        <taxon>Streptomycetaceae</taxon>
        <taxon>Embleya</taxon>
    </lineage>
</organism>
<dbReference type="Gene3D" id="3.30.300.30">
    <property type="match status" value="2"/>
</dbReference>
<evidence type="ECO:0000256" key="4">
    <source>
        <dbReference type="ARBA" id="ARBA00022553"/>
    </source>
</evidence>
<protein>
    <submittedName>
        <fullName evidence="7">Non-ribosomal peptide synthetase</fullName>
    </submittedName>
</protein>
<dbReference type="Gene3D" id="3.40.50.980">
    <property type="match status" value="2"/>
</dbReference>
<dbReference type="FunFam" id="2.30.38.10:FF:000001">
    <property type="entry name" value="Non-ribosomal peptide synthetase PvdI"/>
    <property type="match status" value="1"/>
</dbReference>
<dbReference type="SUPFAM" id="SSF53474">
    <property type="entry name" value="alpha/beta-Hydrolases"/>
    <property type="match status" value="1"/>
</dbReference>
<dbReference type="Gene3D" id="3.30.559.10">
    <property type="entry name" value="Chloramphenicol acetyltransferase-like domain"/>
    <property type="match status" value="2"/>
</dbReference>
<dbReference type="Pfam" id="PF00550">
    <property type="entry name" value="PP-binding"/>
    <property type="match status" value="2"/>
</dbReference>
<dbReference type="CDD" id="cd19531">
    <property type="entry name" value="LCL_NRPS-like"/>
    <property type="match status" value="2"/>
</dbReference>
<dbReference type="InterPro" id="IPR020802">
    <property type="entry name" value="TesA-like"/>
</dbReference>
<dbReference type="RefSeq" id="WP_126642035.1">
    <property type="nucleotide sequence ID" value="NZ_BIFH01000038.1"/>
</dbReference>
<dbReference type="GO" id="GO:0005829">
    <property type="term" value="C:cytosol"/>
    <property type="evidence" value="ECO:0007669"/>
    <property type="project" value="TreeGrafter"/>
</dbReference>
<dbReference type="FunFam" id="3.40.50.12780:FF:000012">
    <property type="entry name" value="Non-ribosomal peptide synthetase"/>
    <property type="match status" value="1"/>
</dbReference>
<dbReference type="Gene3D" id="3.30.559.30">
    <property type="entry name" value="Nonribosomal peptide synthetase, condensation domain"/>
    <property type="match status" value="2"/>
</dbReference>
<dbReference type="InterPro" id="IPR045851">
    <property type="entry name" value="AMP-bd_C_sf"/>
</dbReference>
<dbReference type="FunFam" id="1.10.1200.10:FF:000016">
    <property type="entry name" value="Non-ribosomal peptide synthase"/>
    <property type="match status" value="1"/>
</dbReference>
<dbReference type="PANTHER" id="PTHR45527">
    <property type="entry name" value="NONRIBOSOMAL PEPTIDE SYNTHETASE"/>
    <property type="match status" value="1"/>
</dbReference>
<keyword evidence="3" id="KW-0596">Phosphopantetheine</keyword>
<sequence>MTERTGAGDPRLAERLREARARLADPGPDSPDAHAGSLPRRPADAPIVASFEQERVWLVDRILGRAPEYNVPQCMWFRDEFDPDAFGRALTALVARHEVLRTVFTEVDGLPRPVLRPEGPVTIETVDGTELGDPADPDALRRLARRVADLADRPFDLAGEIPLRAAAVRCVDGSALVLLTVHHIATDGTAMARTWDELASGYAAARARRPLPADPPARQYADFAAWQRAHAAETEAADLRYWADRLTGLPELTLPTDHPRPAASERAGAEVRFTLPAATAARVRALSVRYGATPFMTLLAGFKAQLALLGGQTDIAVGTPVAGRDRPELETMLGTFVNTVVLRTELADSPSFVDLIGRVRESALGAYAHQGLPFAHLVEHLHPRRDLSRNPLFQVLFAHRHEPAPGAGTRSEPRLRPVPLPVTTSKFDLALTLTEAGPEAPITGSIVFDPDLFESATIHRLAAGYVRLLHAATAYPDLPPDRLPLADPAEAATLVHDWGRGEFRAPNGATLPELIAAQAVRTPEAIALGCGERTVTYAELIERADRLAARLAALGLPAEGVVAVCLDRSVDLVIALLGVLRAGGGYLPIDPSHATARIGALLADSETRLVLTHAATARTMPWADLGVPVLDLDTVADHAPGPRPPAAAPDPDQVAYLIHTSGSTGRPKGVMVTHGGVANLARDMIERLALDGSSVVGALTTVSFDIAVLELLVPLAAGARVQVLPQAALADGGRLGAALTDAGATVVQATPAGWAMLLDAGWPGGEIRALCGGEALPGPLAERIRARVARLWNVYGPTETTIWSAAHLVEHTPAPPGPDTPDPAAPPLGRPLLNTSLYVLDNRLAAVPIGVVGELYIGGLGLARGYAADPGRTAERLLPDPFAAGAGRAGARMYRTGDLVRYRPDGRLDFLGRADQQIKIRGHRIEPGEIEARLLAHPDIARAAVRVHGEGLDRVLVGYLVRRAGHDDRDPGVLAREWLRGSLPEYLVPPLIVELDALPLTPNGKLDRRALPDPPSPRTNAAHVAPVGERERRIAEVWARVLDVERVGAHDDFFALGGHSLRAARLVAALREELAVEAPVRLVFDRPTVRGFAAALDPERPVERIPRRAEPGPAPLSFLQRRLWFLDRLRPDRADYNVASVLRLRGRVDPALLRRAVEGVLARHDVLRGRFVSGPDGPVQVSDPVRPPWDEVYEPGAPDPGEAESAAFAEARRRCAEPFDLARGPLFRATPIRIAAEDHLLVVVVHHAVVDGWSLPLFWAEVGAGYRALAGSGSAAATPEPVRPPVQYADFAAWERADTTRGAADLHYWRAKLAGASATEIPADRRRPAMFDEEGASVDFELPETVARRTAEVARELGATPFVVLCAAFAVTAARLSGSADVVLGTPTAGRGRQYPELADVIGPFVNTLVLRTHAEEERVFADLVREVRTTVLDATAHQDLPFERLVEELRPERELNRHPLFRIMFALDRDEAGALDLPGVRTESVRIPHHSAKFDLGLTLTERRDGTLTGSLAYATALYHPTTAHGIADTFRRVLTAALAHPHRPVAGPELLDPAAARRLSPIDGPSEAEDGCLHTLIAARAAERPTAPALEFGEQVLTYARLDRRANDLARRLRAAGARPGVFVGVLLPRSIELVVGLLAVFRTGAAAVPLDPGQPARRNRLLLTSAGASLVLTDDASPTGDTTDRFAGSAVVSASTIEADNPPDSPAGPADLAYVTFTSGSTGLPKAVPTTHAAATRYLRLLAAEFGIGAEDTVLQVAAVSFDAAIRDIFGTLAAGARLVLSADEHARDPRAILATIDRRGVTALLSVVPSLLGVLTAVADGPGDADADAAPAASRLRLILLSGEEPNAQVLRRVRRLGTGIVVVNQYGPTECTMTSTFRRITDADLDAESIPIGAPLPGTRALVLDAAGRPLPTGAIGELYLGGPGVSIGYPGAPAATAERFLPDPYGPPGGRWYRTGDLARVDFHGRLIFHGRRDDQVKVRGVRVEPGEVEAALLARPEVRAAAVVAHRGPDGAELVAYVVGVTGPPDPRALRRALADVLPEHLRPGHYVALDALPTTAHGKLDRRALAARPPAPEPDSGEPVVTPRNRVEMRLLGVWEEVLGRAPIGVHQDFFELGGHSLKAVELVETIRRRTGLDLPLHTLFRNPTVERLAAAATARADPSPDGPDLVVPLGDEHLPGPPLFLVHPQSGDVCCYVHLVRELGNWRPVYGIEAIGYSSDTAPLTDLGAMARRYVEEVRKVAPDGPYLLAGWSFGGNVVVEMAALLEAAGEEVAFVGVIDARAFGEDEVEEWYANTGELARFGITQGLTRSGLSRADDDALLTLLTGHLTARDRLSRYADTGTLRRMIDVFTANGRAADGHRSTTRVHAPLHLFTASERHPTLTNPAVVPASWGRRTHASLHVVPVPGTHHDLANPPHVPEFARLLRNGVDTALRPDGAAGSASFHEEARP</sequence>
<comment type="cofactor">
    <cofactor evidence="1">
        <name>pantetheine 4'-phosphate</name>
        <dbReference type="ChEBI" id="CHEBI:47942"/>
    </cofactor>
</comment>
<dbReference type="GO" id="GO:0009366">
    <property type="term" value="C:enterobactin synthetase complex"/>
    <property type="evidence" value="ECO:0007669"/>
    <property type="project" value="TreeGrafter"/>
</dbReference>
<dbReference type="InterPro" id="IPR006162">
    <property type="entry name" value="Ppantetheine_attach_site"/>
</dbReference>
<dbReference type="Pfam" id="PF00668">
    <property type="entry name" value="Condensation"/>
    <property type="match status" value="2"/>
</dbReference>
<dbReference type="PROSITE" id="PS00455">
    <property type="entry name" value="AMP_BINDING"/>
    <property type="match status" value="2"/>
</dbReference>
<dbReference type="Gene3D" id="2.30.38.10">
    <property type="entry name" value="Luciferase, Domain 3"/>
    <property type="match status" value="1"/>
</dbReference>
<dbReference type="SUPFAM" id="SSF52777">
    <property type="entry name" value="CoA-dependent acyltransferases"/>
    <property type="match status" value="4"/>
</dbReference>
<evidence type="ECO:0000256" key="5">
    <source>
        <dbReference type="SAM" id="MobiDB-lite"/>
    </source>
</evidence>
<dbReference type="EMBL" id="BIFH01000038">
    <property type="protein sequence ID" value="GCE00305.1"/>
    <property type="molecule type" value="Genomic_DNA"/>
</dbReference>
<comment type="caution">
    <text evidence="7">The sequence shown here is derived from an EMBL/GenBank/DDBJ whole genome shotgun (WGS) entry which is preliminary data.</text>
</comment>
<dbReference type="SUPFAM" id="SSF56801">
    <property type="entry name" value="Acetyl-CoA synthetase-like"/>
    <property type="match status" value="2"/>
</dbReference>
<dbReference type="GO" id="GO:0047527">
    <property type="term" value="F:2,3-dihydroxybenzoate-serine ligase activity"/>
    <property type="evidence" value="ECO:0007669"/>
    <property type="project" value="TreeGrafter"/>
</dbReference>
<dbReference type="InterPro" id="IPR023213">
    <property type="entry name" value="CAT-like_dom_sf"/>
</dbReference>
<keyword evidence="4" id="KW-0597">Phosphoprotein</keyword>
<dbReference type="Gene3D" id="1.10.1200.10">
    <property type="entry name" value="ACP-like"/>
    <property type="match status" value="2"/>
</dbReference>